<dbReference type="InterPro" id="IPR014729">
    <property type="entry name" value="Rossmann-like_a/b/a_fold"/>
</dbReference>
<dbReference type="SUPFAM" id="SSF69864">
    <property type="entry name" value="Argininosuccinate synthetase, C-terminal domain"/>
    <property type="match status" value="1"/>
</dbReference>
<keyword evidence="9 10" id="KW-0067">ATP-binding</keyword>
<keyword evidence="8 10" id="KW-0547">Nucleotide-binding</keyword>
<evidence type="ECO:0000256" key="10">
    <source>
        <dbReference type="HAMAP-Rule" id="MF_00005"/>
    </source>
</evidence>
<dbReference type="CDD" id="cd01999">
    <property type="entry name" value="ASS"/>
    <property type="match status" value="1"/>
</dbReference>
<comment type="subcellular location">
    <subcellularLocation>
        <location evidence="10">Cytoplasm</location>
    </subcellularLocation>
</comment>
<dbReference type="InterPro" id="IPR023434">
    <property type="entry name" value="Arginosuc_synth_type_1_subfam"/>
</dbReference>
<dbReference type="NCBIfam" id="TIGR00032">
    <property type="entry name" value="argG"/>
    <property type="match status" value="1"/>
</dbReference>
<evidence type="ECO:0000256" key="7">
    <source>
        <dbReference type="ARBA" id="ARBA00022605"/>
    </source>
</evidence>
<feature type="binding site" evidence="10">
    <location>
        <position position="261"/>
    </location>
    <ligand>
        <name>L-citrulline</name>
        <dbReference type="ChEBI" id="CHEBI:57743"/>
    </ligand>
</feature>
<gene>
    <name evidence="10" type="primary">argG</name>
    <name evidence="13" type="ORF">ENV30_09125</name>
</gene>
<feature type="binding site" evidence="10">
    <location>
        <position position="118"/>
    </location>
    <ligand>
        <name>ATP</name>
        <dbReference type="ChEBI" id="CHEBI:30616"/>
    </ligand>
</feature>
<dbReference type="InterPro" id="IPR018223">
    <property type="entry name" value="Arginosuc_synth_CS"/>
</dbReference>
<feature type="binding site" evidence="10">
    <location>
        <position position="124"/>
    </location>
    <ligand>
        <name>L-aspartate</name>
        <dbReference type="ChEBI" id="CHEBI:29991"/>
    </ligand>
</feature>
<comment type="pathway">
    <text evidence="1 10">Amino-acid biosynthesis; L-arginine biosynthesis; L-arginine from L-ornithine and carbamoyl phosphate: step 2/3.</text>
</comment>
<dbReference type="GO" id="GO:0000053">
    <property type="term" value="P:argininosuccinate metabolic process"/>
    <property type="evidence" value="ECO:0007669"/>
    <property type="project" value="TreeGrafter"/>
</dbReference>
<dbReference type="Gene3D" id="3.40.50.620">
    <property type="entry name" value="HUPs"/>
    <property type="match status" value="1"/>
</dbReference>
<name>A0A7V3YI08_9BACT</name>
<evidence type="ECO:0000256" key="2">
    <source>
        <dbReference type="ARBA" id="ARBA00011881"/>
    </source>
</evidence>
<evidence type="ECO:0000256" key="6">
    <source>
        <dbReference type="ARBA" id="ARBA00022598"/>
    </source>
</evidence>
<feature type="binding site" evidence="10">
    <location>
        <position position="128"/>
    </location>
    <ligand>
        <name>L-citrulline</name>
        <dbReference type="ChEBI" id="CHEBI:57743"/>
    </ligand>
</feature>
<evidence type="ECO:0000256" key="3">
    <source>
        <dbReference type="ARBA" id="ARBA00012286"/>
    </source>
</evidence>
<dbReference type="GO" id="GO:0006526">
    <property type="term" value="P:L-arginine biosynthetic process"/>
    <property type="evidence" value="ECO:0007669"/>
    <property type="project" value="UniProtKB-UniRule"/>
</dbReference>
<dbReference type="InterPro" id="IPR048267">
    <property type="entry name" value="Arginosuc_syn_N"/>
</dbReference>
<dbReference type="HAMAP" id="MF_00005">
    <property type="entry name" value="Arg_succ_synth_type1"/>
    <property type="match status" value="1"/>
</dbReference>
<evidence type="ECO:0000256" key="8">
    <source>
        <dbReference type="ARBA" id="ARBA00022741"/>
    </source>
</evidence>
<keyword evidence="6 10" id="KW-0436">Ligase</keyword>
<evidence type="ECO:0000256" key="9">
    <source>
        <dbReference type="ARBA" id="ARBA00022840"/>
    </source>
</evidence>
<dbReference type="EMBL" id="DTFV01000128">
    <property type="protein sequence ID" value="HGI31448.1"/>
    <property type="molecule type" value="Genomic_DNA"/>
</dbReference>
<feature type="binding site" evidence="10">
    <location>
        <begin position="10"/>
        <end position="18"/>
    </location>
    <ligand>
        <name>ATP</name>
        <dbReference type="ChEBI" id="CHEBI:30616"/>
    </ligand>
</feature>
<dbReference type="GO" id="GO:0000050">
    <property type="term" value="P:urea cycle"/>
    <property type="evidence" value="ECO:0007669"/>
    <property type="project" value="TreeGrafter"/>
</dbReference>
<feature type="binding site" evidence="10">
    <location>
        <position position="273"/>
    </location>
    <ligand>
        <name>L-citrulline</name>
        <dbReference type="ChEBI" id="CHEBI:57743"/>
    </ligand>
</feature>
<feature type="binding site" evidence="10">
    <location>
        <position position="124"/>
    </location>
    <ligand>
        <name>L-citrulline</name>
        <dbReference type="ChEBI" id="CHEBI:57743"/>
    </ligand>
</feature>
<organism evidence="13">
    <name type="scientific">Candidatus Caldatribacterium californiense</name>
    <dbReference type="NCBI Taxonomy" id="1454726"/>
    <lineage>
        <taxon>Bacteria</taxon>
        <taxon>Pseudomonadati</taxon>
        <taxon>Atribacterota</taxon>
        <taxon>Atribacteria</taxon>
        <taxon>Atribacterales</taxon>
        <taxon>Candidatus Caldatribacteriaceae</taxon>
        <taxon>Candidatus Caldatribacterium</taxon>
    </lineage>
</organism>
<evidence type="ECO:0000313" key="13">
    <source>
        <dbReference type="EMBL" id="HGI31448.1"/>
    </source>
</evidence>
<dbReference type="PANTHER" id="PTHR11587:SF2">
    <property type="entry name" value="ARGININOSUCCINATE SYNTHASE"/>
    <property type="match status" value="1"/>
</dbReference>
<keyword evidence="4 10" id="KW-0963">Cytoplasm</keyword>
<evidence type="ECO:0000256" key="1">
    <source>
        <dbReference type="ARBA" id="ARBA00004967"/>
    </source>
</evidence>
<reference evidence="13" key="1">
    <citation type="journal article" date="2020" name="mSystems">
        <title>Genome- and Community-Level Interaction Insights into Carbon Utilization and Element Cycling Functions of Hydrothermarchaeota in Hydrothermal Sediment.</title>
        <authorList>
            <person name="Zhou Z."/>
            <person name="Liu Y."/>
            <person name="Xu W."/>
            <person name="Pan J."/>
            <person name="Luo Z.H."/>
            <person name="Li M."/>
        </authorList>
    </citation>
    <scope>NUCLEOTIDE SEQUENCE [LARGE SCALE GENOMIC DNA]</scope>
    <source>
        <strain evidence="13">SpSt-747</strain>
    </source>
</reference>
<dbReference type="UniPathway" id="UPA00068">
    <property type="reaction ID" value="UER00113"/>
</dbReference>
<evidence type="ECO:0000256" key="5">
    <source>
        <dbReference type="ARBA" id="ARBA00022571"/>
    </source>
</evidence>
<dbReference type="SUPFAM" id="SSF52402">
    <property type="entry name" value="Adenine nucleotide alpha hydrolases-like"/>
    <property type="match status" value="1"/>
</dbReference>
<feature type="domain" description="Arginosuccinate synthase-like N-terminal" evidence="11">
    <location>
        <begin position="6"/>
        <end position="166"/>
    </location>
</feature>
<dbReference type="PROSITE" id="PS00564">
    <property type="entry name" value="ARGININOSUCCIN_SYN_1"/>
    <property type="match status" value="1"/>
</dbReference>
<evidence type="ECO:0000259" key="12">
    <source>
        <dbReference type="Pfam" id="PF20979"/>
    </source>
</evidence>
<feature type="binding site" evidence="10">
    <location>
        <position position="125"/>
    </location>
    <ligand>
        <name>L-aspartate</name>
        <dbReference type="ChEBI" id="CHEBI:29991"/>
    </ligand>
</feature>
<dbReference type="FunFam" id="3.40.50.620:FF:000038">
    <property type="entry name" value="Argininosuccinate synthase"/>
    <property type="match status" value="1"/>
</dbReference>
<feature type="binding site" evidence="10">
    <location>
        <position position="176"/>
    </location>
    <ligand>
        <name>L-citrulline</name>
        <dbReference type="ChEBI" id="CHEBI:57743"/>
    </ligand>
</feature>
<dbReference type="Gene3D" id="1.20.5.470">
    <property type="entry name" value="Single helix bin"/>
    <property type="match status" value="1"/>
</dbReference>
<comment type="similarity">
    <text evidence="10">Belongs to the argininosuccinate synthase family. Type 1 subfamily.</text>
</comment>
<dbReference type="Pfam" id="PF00764">
    <property type="entry name" value="Arginosuc_synth"/>
    <property type="match status" value="1"/>
</dbReference>
<dbReference type="EC" id="6.3.4.5" evidence="3 10"/>
<protein>
    <recommendedName>
        <fullName evidence="3 10">Argininosuccinate synthase</fullName>
        <ecNumber evidence="3 10">6.3.4.5</ecNumber>
    </recommendedName>
    <alternativeName>
        <fullName evidence="10">Citrulline--aspartate ligase</fullName>
    </alternativeName>
</protein>
<evidence type="ECO:0000259" key="11">
    <source>
        <dbReference type="Pfam" id="PF00764"/>
    </source>
</evidence>
<sequence length="406" mass="45945">MGATKKVVLAYSGGLDTSVAIRWLQEEFQAEVYAVTLDLGQGKDVAEIQKKALSIGAKEALVFDVKEEFLNEYVLPALWAGAVYEKRYPLSTALSRPLIAKYLVKVAEEKGATMVAHGCTGKGNDQVRIEVAVASLNPDLKVIAPARVWGWTREEEIEYASAHGIPVPVTLERPYSIDQNIWGRSIECGVLEDPWVEPPEDVFAWTRNPLEAPDEPAYIEIGFEEGVPRLLKGQYYSLVNLVEELNRLGGEHGFGRIDHVENRLVGIKSREVYECPAALMLLEAYRDLEQLILPREVTHFKPYLEERYAQLVYEGLWYSPLREALDAFMRNLARRITGTVRIKLYKGSMRVVGRKSEYSLYDFALATYDKGDLFDHRASEGFITIWGLPSRTQAVVLRRCRKKQGE</sequence>
<comment type="caution">
    <text evidence="13">The sequence shown here is derived from an EMBL/GenBank/DDBJ whole genome shotgun (WGS) entry which is preliminary data.</text>
</comment>
<feature type="domain" description="Arginosuccinate synthase C-terminal" evidence="12">
    <location>
        <begin position="175"/>
        <end position="391"/>
    </location>
</feature>
<keyword evidence="7 10" id="KW-0028">Amino-acid biosynthesis</keyword>
<proteinExistence type="inferred from homology"/>
<comment type="catalytic activity">
    <reaction evidence="10">
        <text>L-citrulline + L-aspartate + ATP = 2-(N(omega)-L-arginino)succinate + AMP + diphosphate + H(+)</text>
        <dbReference type="Rhea" id="RHEA:10932"/>
        <dbReference type="ChEBI" id="CHEBI:15378"/>
        <dbReference type="ChEBI" id="CHEBI:29991"/>
        <dbReference type="ChEBI" id="CHEBI:30616"/>
        <dbReference type="ChEBI" id="CHEBI:33019"/>
        <dbReference type="ChEBI" id="CHEBI:57472"/>
        <dbReference type="ChEBI" id="CHEBI:57743"/>
        <dbReference type="ChEBI" id="CHEBI:456215"/>
        <dbReference type="EC" id="6.3.4.5"/>
    </reaction>
</comment>
<dbReference type="InterPro" id="IPR048268">
    <property type="entry name" value="Arginosuc_syn_C"/>
</dbReference>
<dbReference type="AlphaFoldDB" id="A0A7V3YI08"/>
<keyword evidence="5 10" id="KW-0055">Arginine biosynthesis</keyword>
<dbReference type="NCBIfam" id="NF001770">
    <property type="entry name" value="PRK00509.1"/>
    <property type="match status" value="1"/>
</dbReference>
<dbReference type="Pfam" id="PF20979">
    <property type="entry name" value="Arginosuc_syn_C"/>
    <property type="match status" value="1"/>
</dbReference>
<dbReference type="PANTHER" id="PTHR11587">
    <property type="entry name" value="ARGININOSUCCINATE SYNTHASE"/>
    <property type="match status" value="1"/>
</dbReference>
<feature type="binding site" evidence="10">
    <location>
        <position position="120"/>
    </location>
    <ligand>
        <name>L-aspartate</name>
        <dbReference type="ChEBI" id="CHEBI:29991"/>
    </ligand>
</feature>
<dbReference type="InterPro" id="IPR001518">
    <property type="entry name" value="Arginosuc_synth"/>
</dbReference>
<feature type="binding site" evidence="10">
    <location>
        <position position="185"/>
    </location>
    <ligand>
        <name>L-citrulline</name>
        <dbReference type="ChEBI" id="CHEBI:57743"/>
    </ligand>
</feature>
<dbReference type="Gene3D" id="3.90.1260.10">
    <property type="entry name" value="Argininosuccinate synthetase, chain A, domain 2"/>
    <property type="match status" value="1"/>
</dbReference>
<dbReference type="FunFam" id="3.90.1260.10:FF:000007">
    <property type="entry name" value="Argininosuccinate synthase"/>
    <property type="match status" value="1"/>
</dbReference>
<accession>A0A7V3YI08</accession>
<dbReference type="InterPro" id="IPR024074">
    <property type="entry name" value="AS_cat/multimer_dom_body"/>
</dbReference>
<feature type="binding site" evidence="10">
    <location>
        <position position="88"/>
    </location>
    <ligand>
        <name>L-citrulline</name>
        <dbReference type="ChEBI" id="CHEBI:57743"/>
    </ligand>
</feature>
<comment type="caution">
    <text evidence="10">Lacks conserved residue(s) required for the propagation of feature annotation.</text>
</comment>
<dbReference type="GO" id="GO:0005737">
    <property type="term" value="C:cytoplasm"/>
    <property type="evidence" value="ECO:0007669"/>
    <property type="project" value="UniProtKB-SubCell"/>
</dbReference>
<dbReference type="GO" id="GO:0004055">
    <property type="term" value="F:argininosuccinate synthase activity"/>
    <property type="evidence" value="ECO:0007669"/>
    <property type="project" value="UniProtKB-UniRule"/>
</dbReference>
<comment type="subunit">
    <text evidence="2 10">Homotetramer.</text>
</comment>
<dbReference type="GO" id="GO:0005524">
    <property type="term" value="F:ATP binding"/>
    <property type="evidence" value="ECO:0007669"/>
    <property type="project" value="UniProtKB-UniRule"/>
</dbReference>
<evidence type="ECO:0000256" key="4">
    <source>
        <dbReference type="ARBA" id="ARBA00022490"/>
    </source>
</evidence>